<dbReference type="SUPFAM" id="SSF110857">
    <property type="entry name" value="Gamma-glutamyl cyclotransferase-like"/>
    <property type="match status" value="1"/>
</dbReference>
<proteinExistence type="predicted"/>
<dbReference type="Gene3D" id="3.10.490.10">
    <property type="entry name" value="Gamma-glutamyl cyclotransferase-like"/>
    <property type="match status" value="1"/>
</dbReference>
<sequence>MQTPPPEHPIRNPPWHPCGAGHVAVYGTLRAGGVNDIARLQPGISCLGRSLLTGTLFDLGWYPGLQLQGSGLVLAEVYPLNDALEQAMDRIEGIWPQDVGEYTKRVLTLDVKLADGEQQPLEALVYEALPPALQGRTQISAQDWLAWIAEQGRDHPHTAFSLNTPQS</sequence>
<evidence type="ECO:0000313" key="2">
    <source>
        <dbReference type="EMBL" id="UXC18195.1"/>
    </source>
</evidence>
<dbReference type="CDD" id="cd06661">
    <property type="entry name" value="GGCT_like"/>
    <property type="match status" value="1"/>
</dbReference>
<dbReference type="InterPro" id="IPR009288">
    <property type="entry name" value="AIG2-like_dom"/>
</dbReference>
<protein>
    <submittedName>
        <fullName evidence="2">Gamma-glutamylcyclotransferase</fullName>
    </submittedName>
</protein>
<feature type="domain" description="Gamma-glutamylcyclotransferase AIG2-like" evidence="1">
    <location>
        <begin position="23"/>
        <end position="145"/>
    </location>
</feature>
<keyword evidence="3" id="KW-1185">Reference proteome</keyword>
<dbReference type="RefSeq" id="WP_260718964.1">
    <property type="nucleotide sequence ID" value="NZ_CP104377.1"/>
</dbReference>
<reference evidence="2" key="1">
    <citation type="submission" date="2022-09" db="EMBL/GenBank/DDBJ databases">
        <title>Bacterial diversity in gut of crayfish and pufferfish.</title>
        <authorList>
            <person name="Huang Y."/>
        </authorList>
    </citation>
    <scope>NUCLEOTIDE SEQUENCE</scope>
    <source>
        <strain evidence="2">PR12</strain>
    </source>
</reference>
<dbReference type="Proteomes" id="UP001058290">
    <property type="component" value="Chromosome"/>
</dbReference>
<accession>A0ABY5ZZV0</accession>
<dbReference type="InterPro" id="IPR013024">
    <property type="entry name" value="GGCT-like"/>
</dbReference>
<organism evidence="2 3">
    <name type="scientific">Comamonas squillarum</name>
    <dbReference type="NCBI Taxonomy" id="2977320"/>
    <lineage>
        <taxon>Bacteria</taxon>
        <taxon>Pseudomonadati</taxon>
        <taxon>Pseudomonadota</taxon>
        <taxon>Betaproteobacteria</taxon>
        <taxon>Burkholderiales</taxon>
        <taxon>Comamonadaceae</taxon>
        <taxon>Comamonas</taxon>
    </lineage>
</organism>
<dbReference type="EMBL" id="CP104377">
    <property type="protein sequence ID" value="UXC18195.1"/>
    <property type="molecule type" value="Genomic_DNA"/>
</dbReference>
<dbReference type="Pfam" id="PF06094">
    <property type="entry name" value="GGACT"/>
    <property type="match status" value="1"/>
</dbReference>
<gene>
    <name evidence="2" type="ORF">N4T19_21310</name>
</gene>
<name>A0ABY5ZZV0_9BURK</name>
<evidence type="ECO:0000313" key="3">
    <source>
        <dbReference type="Proteomes" id="UP001058290"/>
    </source>
</evidence>
<dbReference type="InterPro" id="IPR036568">
    <property type="entry name" value="GGCT-like_sf"/>
</dbReference>
<evidence type="ECO:0000259" key="1">
    <source>
        <dbReference type="Pfam" id="PF06094"/>
    </source>
</evidence>